<dbReference type="InterPro" id="IPR013785">
    <property type="entry name" value="Aldolase_TIM"/>
</dbReference>
<dbReference type="EMBL" id="CP000153">
    <property type="protein sequence ID" value="ABB43469.1"/>
    <property type="molecule type" value="Genomic_DNA"/>
</dbReference>
<keyword evidence="2" id="KW-0949">S-adenosyl-L-methionine</keyword>
<dbReference type="SUPFAM" id="SSF102114">
    <property type="entry name" value="Radical SAM enzymes"/>
    <property type="match status" value="1"/>
</dbReference>
<keyword evidence="9" id="KW-1185">Reference proteome</keyword>
<dbReference type="InterPro" id="IPR023885">
    <property type="entry name" value="4Fe4S-binding_SPASM_dom"/>
</dbReference>
<dbReference type="RefSeq" id="WP_011371824.1">
    <property type="nucleotide sequence ID" value="NC_007575.1"/>
</dbReference>
<accession>Q30U62</accession>
<dbReference type="Pfam" id="PF04055">
    <property type="entry name" value="Radical_SAM"/>
    <property type="match status" value="1"/>
</dbReference>
<dbReference type="CDD" id="cd21109">
    <property type="entry name" value="SPASM"/>
    <property type="match status" value="1"/>
</dbReference>
<dbReference type="GO" id="GO:0051536">
    <property type="term" value="F:iron-sulfur cluster binding"/>
    <property type="evidence" value="ECO:0007669"/>
    <property type="project" value="UniProtKB-KW"/>
</dbReference>
<dbReference type="Proteomes" id="UP000002714">
    <property type="component" value="Chromosome"/>
</dbReference>
<dbReference type="Pfam" id="PF13186">
    <property type="entry name" value="SPASM"/>
    <property type="match status" value="1"/>
</dbReference>
<dbReference type="GO" id="GO:0046872">
    <property type="term" value="F:metal ion binding"/>
    <property type="evidence" value="ECO:0007669"/>
    <property type="project" value="UniProtKB-KW"/>
</dbReference>
<dbReference type="SFLD" id="SFLDG01067">
    <property type="entry name" value="SPASM/twitch_domain_containing"/>
    <property type="match status" value="1"/>
</dbReference>
<evidence type="ECO:0000256" key="3">
    <source>
        <dbReference type="ARBA" id="ARBA00022723"/>
    </source>
</evidence>
<dbReference type="PANTHER" id="PTHR11228:SF7">
    <property type="entry name" value="PQQA PEPTIDE CYCLASE"/>
    <property type="match status" value="1"/>
</dbReference>
<evidence type="ECO:0000256" key="2">
    <source>
        <dbReference type="ARBA" id="ARBA00022691"/>
    </source>
</evidence>
<dbReference type="STRING" id="326298.Suden_0188"/>
<name>Q30U62_SULDN</name>
<dbReference type="InterPro" id="IPR007197">
    <property type="entry name" value="rSAM"/>
</dbReference>
<sequence>MLSIIEKFPTRIAIELTPICNLACNMCPRHIIDKNSGFLDFELWKRLLDEIKEFSPDTIVLPFWRGESLLHKEFVKFSKYALEKNIRLHISTNGHHVKDEKAKILSKYEFITFSLHTKEGFESALDFVKKYKTNTNTIQASFVECESEMMPFLDELIQSENFCGFDAIRLYEEHTKEGKFGYSGKEIFESRIFCPKLTNTLVISSDGYISRCNHIWKTENYNLNTKSIKEAWASEVMGDIKNNYPDSMCLSCDQWSGNTNGKIWKKEDNLLSEINIGNI</sequence>
<dbReference type="GO" id="GO:0003824">
    <property type="term" value="F:catalytic activity"/>
    <property type="evidence" value="ECO:0007669"/>
    <property type="project" value="InterPro"/>
</dbReference>
<evidence type="ECO:0000259" key="6">
    <source>
        <dbReference type="Pfam" id="PF04055"/>
    </source>
</evidence>
<evidence type="ECO:0000259" key="7">
    <source>
        <dbReference type="Pfam" id="PF13186"/>
    </source>
</evidence>
<feature type="domain" description="4Fe4S-binding SPASM" evidence="7">
    <location>
        <begin position="194"/>
        <end position="253"/>
    </location>
</feature>
<dbReference type="CDD" id="cd01335">
    <property type="entry name" value="Radical_SAM"/>
    <property type="match status" value="1"/>
</dbReference>
<dbReference type="InterPro" id="IPR058240">
    <property type="entry name" value="rSAM_sf"/>
</dbReference>
<evidence type="ECO:0000256" key="1">
    <source>
        <dbReference type="ARBA" id="ARBA00001966"/>
    </source>
</evidence>
<dbReference type="AlphaFoldDB" id="Q30U62"/>
<protein>
    <submittedName>
        <fullName evidence="8">Radical SAM</fullName>
    </submittedName>
</protein>
<dbReference type="InterPro" id="IPR050377">
    <property type="entry name" value="Radical_SAM_PqqE_MftC-like"/>
</dbReference>
<comment type="cofactor">
    <cofactor evidence="1">
        <name>[4Fe-4S] cluster</name>
        <dbReference type="ChEBI" id="CHEBI:49883"/>
    </cofactor>
</comment>
<evidence type="ECO:0000313" key="9">
    <source>
        <dbReference type="Proteomes" id="UP000002714"/>
    </source>
</evidence>
<gene>
    <name evidence="8" type="ordered locus">Suden_0188</name>
</gene>
<dbReference type="KEGG" id="tdn:Suden_0188"/>
<dbReference type="OrthoDB" id="9772409at2"/>
<proteinExistence type="predicted"/>
<evidence type="ECO:0000313" key="8">
    <source>
        <dbReference type="EMBL" id="ABB43469.1"/>
    </source>
</evidence>
<keyword evidence="5" id="KW-0411">Iron-sulfur</keyword>
<evidence type="ECO:0000256" key="5">
    <source>
        <dbReference type="ARBA" id="ARBA00023014"/>
    </source>
</evidence>
<keyword evidence="3" id="KW-0479">Metal-binding</keyword>
<dbReference type="HOGENOM" id="CLU_009273_1_2_7"/>
<dbReference type="Gene3D" id="3.20.20.70">
    <property type="entry name" value="Aldolase class I"/>
    <property type="match status" value="1"/>
</dbReference>
<evidence type="ECO:0000256" key="4">
    <source>
        <dbReference type="ARBA" id="ARBA00023004"/>
    </source>
</evidence>
<dbReference type="eggNOG" id="COG0535">
    <property type="taxonomic scope" value="Bacteria"/>
</dbReference>
<dbReference type="SFLD" id="SFLDS00029">
    <property type="entry name" value="Radical_SAM"/>
    <property type="match status" value="1"/>
</dbReference>
<feature type="domain" description="Radical SAM core" evidence="6">
    <location>
        <begin position="14"/>
        <end position="130"/>
    </location>
</feature>
<dbReference type="PANTHER" id="PTHR11228">
    <property type="entry name" value="RADICAL SAM DOMAIN PROTEIN"/>
    <property type="match status" value="1"/>
</dbReference>
<reference evidence="8 9" key="1">
    <citation type="journal article" date="2008" name="Appl. Environ. Microbiol.">
        <title>Genome of the epsilonproteobacterial chemolithoautotroph Sulfurimonas denitrificans.</title>
        <authorList>
            <person name="Sievert S.M."/>
            <person name="Scott K.M."/>
            <person name="Klotz M.G."/>
            <person name="Chain P.S.G."/>
            <person name="Hauser L.J."/>
            <person name="Hemp J."/>
            <person name="Huegler M."/>
            <person name="Land M."/>
            <person name="Lapidus A."/>
            <person name="Larimer F.W."/>
            <person name="Lucas S."/>
            <person name="Malfatti S.A."/>
            <person name="Meyer F."/>
            <person name="Paulsen I.T."/>
            <person name="Ren Q."/>
            <person name="Simon J."/>
            <person name="Bailey K."/>
            <person name="Diaz E."/>
            <person name="Fitzpatrick K.A."/>
            <person name="Glover B."/>
            <person name="Gwatney N."/>
            <person name="Korajkic A."/>
            <person name="Long A."/>
            <person name="Mobberley J.M."/>
            <person name="Pantry S.N."/>
            <person name="Pazder G."/>
            <person name="Peterson S."/>
            <person name="Quintanilla J.D."/>
            <person name="Sprinkle R."/>
            <person name="Stephens J."/>
            <person name="Thomas P."/>
            <person name="Vaughn R."/>
            <person name="Weber M.J."/>
            <person name="Wooten L.L."/>
        </authorList>
    </citation>
    <scope>NUCLEOTIDE SEQUENCE [LARGE SCALE GENOMIC DNA]</scope>
    <source>
        <strain evidence="9">ATCC 33889 / DSM 1251</strain>
    </source>
</reference>
<keyword evidence="4" id="KW-0408">Iron</keyword>
<organism evidence="8 9">
    <name type="scientific">Sulfurimonas denitrificans (strain ATCC 33889 / DSM 1251)</name>
    <name type="common">Thiomicrospira denitrificans (strain ATCC 33889 / DSM 1251)</name>
    <dbReference type="NCBI Taxonomy" id="326298"/>
    <lineage>
        <taxon>Bacteria</taxon>
        <taxon>Pseudomonadati</taxon>
        <taxon>Campylobacterota</taxon>
        <taxon>Epsilonproteobacteria</taxon>
        <taxon>Campylobacterales</taxon>
        <taxon>Sulfurimonadaceae</taxon>
        <taxon>Sulfurimonas</taxon>
    </lineage>
</organism>